<dbReference type="SUPFAM" id="SSF52047">
    <property type="entry name" value="RNI-like"/>
    <property type="match status" value="1"/>
</dbReference>
<dbReference type="InterPro" id="IPR052394">
    <property type="entry name" value="LRR-containing"/>
</dbReference>
<dbReference type="PANTHER" id="PTHR24114:SF2">
    <property type="entry name" value="F-BOX DOMAIN-CONTAINING PROTEIN-RELATED"/>
    <property type="match status" value="1"/>
</dbReference>
<keyword evidence="4" id="KW-1185">Reference proteome</keyword>
<feature type="region of interest" description="Disordered" evidence="1">
    <location>
        <begin position="67"/>
        <end position="162"/>
    </location>
</feature>
<dbReference type="InterPro" id="IPR032675">
    <property type="entry name" value="LRR_dom_sf"/>
</dbReference>
<reference evidence="3" key="1">
    <citation type="journal article" date="2023" name="Mol. Biol. Evol.">
        <title>Third-Generation Sequencing Reveals the Adaptive Role of the Epigenome in Three Deep-Sea Polychaetes.</title>
        <authorList>
            <person name="Perez M."/>
            <person name="Aroh O."/>
            <person name="Sun Y."/>
            <person name="Lan Y."/>
            <person name="Juniper S.K."/>
            <person name="Young C.R."/>
            <person name="Angers B."/>
            <person name="Qian P.Y."/>
        </authorList>
    </citation>
    <scope>NUCLEOTIDE SEQUENCE</scope>
    <source>
        <strain evidence="3">R07B-5</strain>
    </source>
</reference>
<dbReference type="PROSITE" id="PS50209">
    <property type="entry name" value="CARD"/>
    <property type="match status" value="1"/>
</dbReference>
<dbReference type="PANTHER" id="PTHR24114">
    <property type="entry name" value="LEUCINE RICH REPEAT FAMILY PROTEIN"/>
    <property type="match status" value="1"/>
</dbReference>
<dbReference type="InterPro" id="IPR011029">
    <property type="entry name" value="DEATH-like_dom_sf"/>
</dbReference>
<evidence type="ECO:0000259" key="2">
    <source>
        <dbReference type="PROSITE" id="PS50209"/>
    </source>
</evidence>
<sequence>MNTGIFVSTIIGKERVSISVKNAKSASQDNFLSPIRRYNSAVPLRRFVPRRLVASVASLQPLQTSTPFVASATSPDAKPGDTGSNHSSLGESGISSKGSSLLFDDSRTLNSVSAPTTPHMMRRKPPPKPPRLRGCGGSFMGSPRPEVAAPSPTPTTSYGRTFPRTMSVRSAGVRSLKSSLADVTSVLDVSVSPTSKRHLSESVSAQHEEKIRHIMTQAREMLSHEVDGDKLLRQLRERGVINARTEIELRMRNVDDEHGMCAMLLDVVASRGEAEFEALCEGLRVVTGQQYLADLLRVLDSLVRTFLGGSDTSASLRPLGGDSGYDSGRNGVDADASALCAACVFNNNDFDNDDGDCGDALRENPEFNVELSYLDTETGLTKTIGEVVALKQESADGSDDGRLLAKLYATRFVPVLAVAVYNHCLQSRRRVTTLVDVLERHSCVAELSIVKCHLTADGISLISTALRANRGLTKLDLRLNSIGDDGARHLAEGLRRNPSLRGLNMTSTGLSGDAFVQLLRGLARSPSLTELNIGFNELLPAGCDVIAECLANNAPLRRLRMRHNGVSSAGAAAIFRALRKNSRLQTIDISCNAIGDDSVAALAEVLLCNRTLRDVNLENCGVSRAGCVALARALKTNSVLRTLDLSMNPVTDGGADALADGLKYNRALETLSLNMCDVGNAGFMALLHALRCSGHAVRTLKLCYNRIGPGLPPQAELPAPVSQDDPLPTIEVLYASLCNILQLNKDLKVLLWGNKLGDGQDDDNACQVAPLENGTTYHVAV</sequence>
<dbReference type="SUPFAM" id="SSF47986">
    <property type="entry name" value="DEATH domain"/>
    <property type="match status" value="1"/>
</dbReference>
<name>A0AAD9NNQ1_RIDPI</name>
<dbReference type="Gene3D" id="3.80.10.10">
    <property type="entry name" value="Ribonuclease Inhibitor"/>
    <property type="match status" value="3"/>
</dbReference>
<protein>
    <recommendedName>
        <fullName evidence="2">CARD domain-containing protein</fullName>
    </recommendedName>
</protein>
<gene>
    <name evidence="3" type="ORF">NP493_642g00049</name>
</gene>
<dbReference type="Pfam" id="PF13516">
    <property type="entry name" value="LRR_6"/>
    <property type="match status" value="6"/>
</dbReference>
<evidence type="ECO:0000256" key="1">
    <source>
        <dbReference type="SAM" id="MobiDB-lite"/>
    </source>
</evidence>
<evidence type="ECO:0000313" key="3">
    <source>
        <dbReference type="EMBL" id="KAK2176770.1"/>
    </source>
</evidence>
<dbReference type="Gene3D" id="1.10.533.10">
    <property type="entry name" value="Death Domain, Fas"/>
    <property type="match status" value="1"/>
</dbReference>
<dbReference type="InterPro" id="IPR001315">
    <property type="entry name" value="CARD"/>
</dbReference>
<dbReference type="GO" id="GO:0042981">
    <property type="term" value="P:regulation of apoptotic process"/>
    <property type="evidence" value="ECO:0007669"/>
    <property type="project" value="InterPro"/>
</dbReference>
<feature type="compositionally biased region" description="Polar residues" evidence="1">
    <location>
        <begin position="82"/>
        <end position="99"/>
    </location>
</feature>
<feature type="domain" description="CARD" evidence="2">
    <location>
        <begin position="207"/>
        <end position="284"/>
    </location>
</feature>
<dbReference type="Proteomes" id="UP001209878">
    <property type="component" value="Unassembled WGS sequence"/>
</dbReference>
<accession>A0AAD9NNQ1</accession>
<dbReference type="CDD" id="cd01671">
    <property type="entry name" value="CARD"/>
    <property type="match status" value="1"/>
</dbReference>
<proteinExistence type="predicted"/>
<evidence type="ECO:0000313" key="4">
    <source>
        <dbReference type="Proteomes" id="UP001209878"/>
    </source>
</evidence>
<dbReference type="EMBL" id="JAODUO010000641">
    <property type="protein sequence ID" value="KAK2176770.1"/>
    <property type="molecule type" value="Genomic_DNA"/>
</dbReference>
<comment type="caution">
    <text evidence="3">The sequence shown here is derived from an EMBL/GenBank/DDBJ whole genome shotgun (WGS) entry which is preliminary data.</text>
</comment>
<dbReference type="InterPro" id="IPR001611">
    <property type="entry name" value="Leu-rich_rpt"/>
</dbReference>
<dbReference type="AlphaFoldDB" id="A0AAD9NNQ1"/>
<organism evidence="3 4">
    <name type="scientific">Ridgeia piscesae</name>
    <name type="common">Tubeworm</name>
    <dbReference type="NCBI Taxonomy" id="27915"/>
    <lineage>
        <taxon>Eukaryota</taxon>
        <taxon>Metazoa</taxon>
        <taxon>Spiralia</taxon>
        <taxon>Lophotrochozoa</taxon>
        <taxon>Annelida</taxon>
        <taxon>Polychaeta</taxon>
        <taxon>Sedentaria</taxon>
        <taxon>Canalipalpata</taxon>
        <taxon>Sabellida</taxon>
        <taxon>Siboglinidae</taxon>
        <taxon>Ridgeia</taxon>
    </lineage>
</organism>
<dbReference type="SMART" id="SM00368">
    <property type="entry name" value="LRR_RI"/>
    <property type="match status" value="9"/>
</dbReference>